<dbReference type="InterPro" id="IPR029479">
    <property type="entry name" value="Nitroreductase"/>
</dbReference>
<proteinExistence type="inferred from homology"/>
<dbReference type="Pfam" id="PF00881">
    <property type="entry name" value="Nitroreductase"/>
    <property type="match status" value="2"/>
</dbReference>
<protein>
    <submittedName>
        <fullName evidence="5">Nitroreductase family protein</fullName>
    </submittedName>
</protein>
<dbReference type="PANTHER" id="PTHR43673:SF10">
    <property type="entry name" value="NADH DEHYDROGENASE_NAD(P)H NITROREDUCTASE XCC3605-RELATED"/>
    <property type="match status" value="1"/>
</dbReference>
<dbReference type="Proteomes" id="UP001589609">
    <property type="component" value="Unassembled WGS sequence"/>
</dbReference>
<evidence type="ECO:0000256" key="2">
    <source>
        <dbReference type="ARBA" id="ARBA00023002"/>
    </source>
</evidence>
<dbReference type="InterPro" id="IPR000415">
    <property type="entry name" value="Nitroreductase-like"/>
</dbReference>
<dbReference type="RefSeq" id="WP_379952444.1">
    <property type="nucleotide sequence ID" value="NZ_JBHMAF010000199.1"/>
</dbReference>
<evidence type="ECO:0000313" key="5">
    <source>
        <dbReference type="EMBL" id="MFB9762546.1"/>
    </source>
</evidence>
<dbReference type="SUPFAM" id="SSF55469">
    <property type="entry name" value="FMN-dependent nitroreductase-like"/>
    <property type="match status" value="1"/>
</dbReference>
<reference evidence="5 6" key="1">
    <citation type="submission" date="2024-09" db="EMBL/GenBank/DDBJ databases">
        <authorList>
            <person name="Sun Q."/>
            <person name="Mori K."/>
        </authorList>
    </citation>
    <scope>NUCLEOTIDE SEQUENCE [LARGE SCALE GENOMIC DNA]</scope>
    <source>
        <strain evidence="5 6">JCM 11201</strain>
    </source>
</reference>
<comment type="similarity">
    <text evidence="1">Belongs to the nitroreductase family.</text>
</comment>
<accession>A0ABV5WR57</accession>
<gene>
    <name evidence="5" type="ORF">ACFFMS_30435</name>
</gene>
<dbReference type="CDD" id="cd02138">
    <property type="entry name" value="TdsD-like"/>
    <property type="match status" value="1"/>
</dbReference>
<keyword evidence="2" id="KW-0560">Oxidoreductase</keyword>
<feature type="region of interest" description="Disordered" evidence="3">
    <location>
        <begin position="171"/>
        <end position="201"/>
    </location>
</feature>
<dbReference type="EMBL" id="JBHMAF010000199">
    <property type="protein sequence ID" value="MFB9762546.1"/>
    <property type="molecule type" value="Genomic_DNA"/>
</dbReference>
<evidence type="ECO:0000256" key="3">
    <source>
        <dbReference type="SAM" id="MobiDB-lite"/>
    </source>
</evidence>
<dbReference type="Gene3D" id="3.40.109.10">
    <property type="entry name" value="NADH Oxidase"/>
    <property type="match status" value="1"/>
</dbReference>
<sequence length="201" mass="22705">MISSNSQSKVAQFRQPTYEIDPVFVNRWSPRSFSEKEVPEEVLLSLFEAARWAPSAFNVQPWRFIIARSQEAREQFHSFIGEFNLTWCKKAPAFALIISKVTSEHGDNRSHAFDTGAAWGSLSLEAVHKGLITHPMTGIDFDKAREVLQIPDDYAINALVAIGYQGEKDALPEALQQREQPSPRRPLEESIFEGSFGQPLK</sequence>
<organism evidence="5 6">
    <name type="scientific">Ectobacillus funiculus</name>
    <dbReference type="NCBI Taxonomy" id="137993"/>
    <lineage>
        <taxon>Bacteria</taxon>
        <taxon>Bacillati</taxon>
        <taxon>Bacillota</taxon>
        <taxon>Bacilli</taxon>
        <taxon>Bacillales</taxon>
        <taxon>Bacillaceae</taxon>
        <taxon>Ectobacillus</taxon>
    </lineage>
</organism>
<evidence type="ECO:0000259" key="4">
    <source>
        <dbReference type="Pfam" id="PF00881"/>
    </source>
</evidence>
<dbReference type="PANTHER" id="PTHR43673">
    <property type="entry name" value="NAD(P)H NITROREDUCTASE YDGI-RELATED"/>
    <property type="match status" value="1"/>
</dbReference>
<name>A0ABV5WR57_9BACI</name>
<evidence type="ECO:0000256" key="1">
    <source>
        <dbReference type="ARBA" id="ARBA00007118"/>
    </source>
</evidence>
<evidence type="ECO:0000313" key="6">
    <source>
        <dbReference type="Proteomes" id="UP001589609"/>
    </source>
</evidence>
<feature type="domain" description="Nitroreductase" evidence="4">
    <location>
        <begin position="86"/>
        <end position="164"/>
    </location>
</feature>
<feature type="domain" description="Nitroreductase" evidence="4">
    <location>
        <begin position="26"/>
        <end position="80"/>
    </location>
</feature>
<comment type="caution">
    <text evidence="5">The sequence shown here is derived from an EMBL/GenBank/DDBJ whole genome shotgun (WGS) entry which is preliminary data.</text>
</comment>
<keyword evidence="6" id="KW-1185">Reference proteome</keyword>